<dbReference type="Ensembl" id="ENSMMOT00000025967.1">
    <property type="protein sequence ID" value="ENSMMOP00000025534.1"/>
    <property type="gene ID" value="ENSMMOG00000019373.1"/>
</dbReference>
<accession>A0A3Q3XH47</accession>
<dbReference type="PANTHER" id="PTHR22826:SF106">
    <property type="entry name" value="TRIO, ISOFORM A"/>
    <property type="match status" value="1"/>
</dbReference>
<dbReference type="OMA" id="QNSFQVW"/>
<dbReference type="STRING" id="94237.ENSMMOP00000025534"/>
<dbReference type="Pfam" id="PF00621">
    <property type="entry name" value="RhoGEF"/>
    <property type="match status" value="1"/>
</dbReference>
<dbReference type="GO" id="GO:0019898">
    <property type="term" value="C:extrinsic component of membrane"/>
    <property type="evidence" value="ECO:0007669"/>
    <property type="project" value="TreeGrafter"/>
</dbReference>
<dbReference type="GO" id="GO:0007411">
    <property type="term" value="P:axon guidance"/>
    <property type="evidence" value="ECO:0007669"/>
    <property type="project" value="TreeGrafter"/>
</dbReference>
<dbReference type="PROSITE" id="PS50010">
    <property type="entry name" value="DH_2"/>
    <property type="match status" value="1"/>
</dbReference>
<feature type="domain" description="PH" evidence="3">
    <location>
        <begin position="99"/>
        <end position="211"/>
    </location>
</feature>
<dbReference type="Proteomes" id="UP000261620">
    <property type="component" value="Unplaced"/>
</dbReference>
<organism evidence="5 6">
    <name type="scientific">Mola mola</name>
    <name type="common">Ocean sunfish</name>
    <name type="synonym">Tetraodon mola</name>
    <dbReference type="NCBI Taxonomy" id="94237"/>
    <lineage>
        <taxon>Eukaryota</taxon>
        <taxon>Metazoa</taxon>
        <taxon>Chordata</taxon>
        <taxon>Craniata</taxon>
        <taxon>Vertebrata</taxon>
        <taxon>Euteleostomi</taxon>
        <taxon>Actinopterygii</taxon>
        <taxon>Neopterygii</taxon>
        <taxon>Teleostei</taxon>
        <taxon>Neoteleostei</taxon>
        <taxon>Acanthomorphata</taxon>
        <taxon>Eupercaria</taxon>
        <taxon>Tetraodontiformes</taxon>
        <taxon>Molidae</taxon>
        <taxon>Mola</taxon>
    </lineage>
</organism>
<dbReference type="CDD" id="cd13240">
    <property type="entry name" value="PH1_Kalirin_Trio_like"/>
    <property type="match status" value="1"/>
</dbReference>
<dbReference type="FunFam" id="2.30.29.30:FF:000040">
    <property type="entry name" value="Kalirin RhoGEF kinase b"/>
    <property type="match status" value="1"/>
</dbReference>
<dbReference type="SMART" id="SM00233">
    <property type="entry name" value="PH"/>
    <property type="match status" value="1"/>
</dbReference>
<dbReference type="InterPro" id="IPR055251">
    <property type="entry name" value="SOS1_NGEF_PH"/>
</dbReference>
<evidence type="ECO:0000256" key="1">
    <source>
        <dbReference type="ARBA" id="ARBA00022658"/>
    </source>
</evidence>
<dbReference type="PANTHER" id="PTHR22826">
    <property type="entry name" value="RHO GUANINE EXCHANGE FACTOR-RELATED"/>
    <property type="match status" value="1"/>
</dbReference>
<dbReference type="InterPro" id="IPR047054">
    <property type="entry name" value="Kalirin_TRIO_PH_1"/>
</dbReference>
<feature type="compositionally biased region" description="Polar residues" evidence="2">
    <location>
        <begin position="236"/>
        <end position="245"/>
    </location>
</feature>
<reference evidence="5" key="1">
    <citation type="submission" date="2025-08" db="UniProtKB">
        <authorList>
            <consortium name="Ensembl"/>
        </authorList>
    </citation>
    <scope>IDENTIFICATION</scope>
</reference>
<dbReference type="PROSITE" id="PS50003">
    <property type="entry name" value="PH_DOMAIN"/>
    <property type="match status" value="1"/>
</dbReference>
<dbReference type="InterPro" id="IPR035899">
    <property type="entry name" value="DBL_dom_sf"/>
</dbReference>
<evidence type="ECO:0000259" key="4">
    <source>
        <dbReference type="PROSITE" id="PS50010"/>
    </source>
</evidence>
<keyword evidence="1" id="KW-0344">Guanine-nucleotide releasing factor</keyword>
<keyword evidence="6" id="KW-1185">Reference proteome</keyword>
<dbReference type="InterPro" id="IPR051336">
    <property type="entry name" value="RhoGEF_Guanine_NuclExch_SF"/>
</dbReference>
<dbReference type="SUPFAM" id="SSF50729">
    <property type="entry name" value="PH domain-like"/>
    <property type="match status" value="1"/>
</dbReference>
<dbReference type="InterPro" id="IPR001849">
    <property type="entry name" value="PH_domain"/>
</dbReference>
<feature type="domain" description="DH" evidence="4">
    <location>
        <begin position="1"/>
        <end position="87"/>
    </location>
</feature>
<protein>
    <submittedName>
        <fullName evidence="5">Uncharacterized protein</fullName>
    </submittedName>
</protein>
<dbReference type="AlphaFoldDB" id="A0A3Q3XH47"/>
<evidence type="ECO:0000313" key="6">
    <source>
        <dbReference type="Proteomes" id="UP000261620"/>
    </source>
</evidence>
<dbReference type="GO" id="GO:0005085">
    <property type="term" value="F:guanyl-nucleotide exchange factor activity"/>
    <property type="evidence" value="ECO:0007669"/>
    <property type="project" value="UniProtKB-KW"/>
</dbReference>
<dbReference type="InterPro" id="IPR011993">
    <property type="entry name" value="PH-like_dom_sf"/>
</dbReference>
<proteinExistence type="predicted"/>
<dbReference type="GO" id="GO:0005737">
    <property type="term" value="C:cytoplasm"/>
    <property type="evidence" value="ECO:0007669"/>
    <property type="project" value="TreeGrafter"/>
</dbReference>
<evidence type="ECO:0000259" key="3">
    <source>
        <dbReference type="PROSITE" id="PS50003"/>
    </source>
</evidence>
<dbReference type="InterPro" id="IPR000219">
    <property type="entry name" value="DH_dom"/>
</dbReference>
<dbReference type="Pfam" id="PF22697">
    <property type="entry name" value="SOS1_NGEF_PH"/>
    <property type="match status" value="1"/>
</dbReference>
<reference evidence="5" key="2">
    <citation type="submission" date="2025-09" db="UniProtKB">
        <authorList>
            <consortium name="Ensembl"/>
        </authorList>
    </citation>
    <scope>IDENTIFICATION</scope>
</reference>
<dbReference type="Gene3D" id="1.20.900.10">
    <property type="entry name" value="Dbl homology (DH) domain"/>
    <property type="match status" value="1"/>
</dbReference>
<evidence type="ECO:0000256" key="2">
    <source>
        <dbReference type="SAM" id="MobiDB-lite"/>
    </source>
</evidence>
<evidence type="ECO:0000313" key="5">
    <source>
        <dbReference type="Ensembl" id="ENSMMOP00000025534.1"/>
    </source>
</evidence>
<feature type="region of interest" description="Disordered" evidence="2">
    <location>
        <begin position="228"/>
        <end position="249"/>
    </location>
</feature>
<sequence length="270" mass="30974">IYVDYCKNKPDSSQLILEHAGTFFDVSRRSQRRGLANSISSYLIKPVQRITKYQLLLKLLSCCEEGKGEIKDGLEVMLSVPKRANDAMHLAMLEGFEENLEVQGELILQDSFQVWDPRSLIRKGRDRHLFLFELSLVFSKEIKDSAGRTKYQYKNRLLVSVCLLEYHIEGDSCKFALWAGRTPSSDNKTVLKASSMEAKQEWIKNIREVIQERMTHLKGALKEPLHLPKTPALTKPRNNSKSPSFEPNLKPSLKGELLNPISWFFSLSIF</sequence>
<dbReference type="Gene3D" id="2.30.29.30">
    <property type="entry name" value="Pleckstrin-homology domain (PH domain)/Phosphotyrosine-binding domain (PTB)"/>
    <property type="match status" value="1"/>
</dbReference>
<dbReference type="SUPFAM" id="SSF48065">
    <property type="entry name" value="DBL homology domain (DH-domain)"/>
    <property type="match status" value="1"/>
</dbReference>
<name>A0A3Q3XH47_MOLML</name>